<name>A0A8C4S800_ERPCA</name>
<proteinExistence type="inferred from homology"/>
<keyword evidence="2" id="KW-0833">Ubl conjugation pathway</keyword>
<dbReference type="GO" id="GO:0007605">
    <property type="term" value="P:sensory perception of sound"/>
    <property type="evidence" value="ECO:0007669"/>
    <property type="project" value="TreeGrafter"/>
</dbReference>
<dbReference type="CDD" id="cd02257">
    <property type="entry name" value="Peptidase_C19"/>
    <property type="match status" value="1"/>
</dbReference>
<keyword evidence="7" id="KW-1185">Reference proteome</keyword>
<feature type="compositionally biased region" description="Polar residues" evidence="4">
    <location>
        <begin position="532"/>
        <end position="555"/>
    </location>
</feature>
<dbReference type="InterPro" id="IPR028889">
    <property type="entry name" value="USP"/>
</dbReference>
<dbReference type="SUPFAM" id="SSF54001">
    <property type="entry name" value="Cysteine proteinases"/>
    <property type="match status" value="1"/>
</dbReference>
<dbReference type="FunFam" id="3.90.70.10:FF:000041">
    <property type="entry name" value="Inactive ubiquitin carboxyl-terminal hydrolase 53"/>
    <property type="match status" value="1"/>
</dbReference>
<dbReference type="PROSITE" id="PS50235">
    <property type="entry name" value="USP_3"/>
    <property type="match status" value="1"/>
</dbReference>
<dbReference type="Gene3D" id="3.90.70.10">
    <property type="entry name" value="Cysteine proteinases"/>
    <property type="match status" value="1"/>
</dbReference>
<dbReference type="Ensembl" id="ENSECRT00000013200.1">
    <property type="protein sequence ID" value="ENSECRP00000012974.1"/>
    <property type="gene ID" value="ENSECRG00000008666.1"/>
</dbReference>
<protein>
    <submittedName>
        <fullName evidence="6">Ubiquitin specific peptidase 53</fullName>
    </submittedName>
</protein>
<dbReference type="GO" id="GO:0004843">
    <property type="term" value="F:cysteine-type deubiquitinase activity"/>
    <property type="evidence" value="ECO:0007669"/>
    <property type="project" value="InterPro"/>
</dbReference>
<dbReference type="InterPro" id="IPR001394">
    <property type="entry name" value="Peptidase_C19_UCH"/>
</dbReference>
<reference evidence="6" key="1">
    <citation type="submission" date="2021-06" db="EMBL/GenBank/DDBJ databases">
        <authorList>
            <consortium name="Wellcome Sanger Institute Data Sharing"/>
        </authorList>
    </citation>
    <scope>NUCLEOTIDE SEQUENCE [LARGE SCALE GENOMIC DNA]</scope>
</reference>
<feature type="domain" description="USP" evidence="5">
    <location>
        <begin position="30"/>
        <end position="351"/>
    </location>
</feature>
<feature type="region of interest" description="Disordered" evidence="4">
    <location>
        <begin position="918"/>
        <end position="950"/>
    </location>
</feature>
<feature type="compositionally biased region" description="Polar residues" evidence="4">
    <location>
        <begin position="415"/>
        <end position="426"/>
    </location>
</feature>
<dbReference type="GO" id="GO:0010996">
    <property type="term" value="P:response to auditory stimulus"/>
    <property type="evidence" value="ECO:0007669"/>
    <property type="project" value="TreeGrafter"/>
</dbReference>
<feature type="region of interest" description="Disordered" evidence="4">
    <location>
        <begin position="415"/>
        <end position="505"/>
    </location>
</feature>
<feature type="region of interest" description="Disordered" evidence="4">
    <location>
        <begin position="517"/>
        <end position="629"/>
    </location>
</feature>
<comment type="similarity">
    <text evidence="1">Belongs to the peptidase C19 family.</text>
</comment>
<dbReference type="Pfam" id="PF00443">
    <property type="entry name" value="UCH"/>
    <property type="match status" value="1"/>
</dbReference>
<dbReference type="InterPro" id="IPR038765">
    <property type="entry name" value="Papain-like_cys_pep_sf"/>
</dbReference>
<gene>
    <name evidence="6" type="primary">USP53</name>
    <name evidence="6" type="synonym">LOC114654491</name>
</gene>
<keyword evidence="3" id="KW-0378">Hydrolase</keyword>
<feature type="region of interest" description="Disordered" evidence="4">
    <location>
        <begin position="382"/>
        <end position="401"/>
    </location>
</feature>
<evidence type="ECO:0000313" key="7">
    <source>
        <dbReference type="Proteomes" id="UP000694620"/>
    </source>
</evidence>
<dbReference type="GO" id="GO:0016579">
    <property type="term" value="P:protein deubiquitination"/>
    <property type="evidence" value="ECO:0007669"/>
    <property type="project" value="InterPro"/>
</dbReference>
<feature type="compositionally biased region" description="Basic and acidic residues" evidence="4">
    <location>
        <begin position="467"/>
        <end position="482"/>
    </location>
</feature>
<reference evidence="6" key="2">
    <citation type="submission" date="2025-08" db="UniProtKB">
        <authorList>
            <consortium name="Ensembl"/>
        </authorList>
    </citation>
    <scope>IDENTIFICATION</scope>
</reference>
<evidence type="ECO:0000256" key="4">
    <source>
        <dbReference type="SAM" id="MobiDB-lite"/>
    </source>
</evidence>
<dbReference type="PANTHER" id="PTHR22975">
    <property type="entry name" value="UBIQUITIN SPECIFIC PROTEINASE"/>
    <property type="match status" value="1"/>
</dbReference>
<dbReference type="Proteomes" id="UP000694620">
    <property type="component" value="Chromosome 7"/>
</dbReference>
<sequence>MAWVRLFRKPGSNLGKSYQPGSMLSLAPTKGLLNEPGQNSCFLNSAVQVLWQLDIFRRSLRQLPGHICLGEACIFCALKSIFAQFQHSREGALPSDILRNALAETFKDEHRFQLGLMDDAAECFENILARIHFHIVPDNEKDICTSKSCITHQKFAMTLYEQSVCRSCGASSDPLPFTELVHYVSTTALCDQVNQMMERNERLKSDMFGELLQAASTVGDLRNCPSNCGQKIKIRRVLMNSPEIVTIGLVWDTENSDLTDDVIRSLRPHLNLSGLYYRVTDEQAKRSELLLVGMICFSSRHYCAFAYHTKSSKWVFFDDATVKEVGTKWKDVVSKCSRGHFQPLLLFYSNPEGTAVSSEDALKQPILCSHYKWPLSGEISGKDIPTSGSRKLEHPKENGVGLFSSQTSFKHKLQMSSNSGFNRGTGQTSGGRGPVKIISSDPRSKLSELSRECAQKAGQVKNQPRVQKKEFERGQRRPEMGRNQDLNSDNRMYSKSASPPTENGFKLYVDQRLYASQGKGSSRPEKMPHFTKPSQDNCSPNNRVQVLPSSPTPHQVRNDHFNGYDTDSSQDSRVKNSSSRSKAKAWKPMRQTLNVDSVFRENEKQHQSPRHKPASNERVMSPKQWPREDRMQKSLMTIYEDEQKQETGSKSSLESDDKGNTGKDKTTGSLILKVHTDSWQMQRTESGYESCDRLSNGSTNLDSPVVENSISLDLKCMPDHQTSRDRLEQRISDFLMSTNIHSAVSQGRQELESPDTDLYNMERFTFIPENKGRINSSDGDPGFSEQVSLDEKKSEGGAGILGRVIASLSNLEKTSAVDWNSSSKVQDYFSEGRTQTLPVAPPHKTVMLKSDLQYEEMANSSALAYNPNHGGPNKTNRYQQNDNSDSSQSIYQNVPPPLPPKRYQSLLHSEDTWQAYGRRPASDPLSMNTYNPRRFPNTSPSKTNNLRTDEASEVKASVLRNCTSAFPDQRSRDLPANVTNDSSEGVLLTTYFSVDNCMTDTYRMKYHHQKSPFYDLGTKGGSSQPEEQMSSSANFLMVRNRTGLSEGPKSPEITKTQAETGYPVNKTVAKWNPITPRLPREPSYW</sequence>
<accession>A0A8C4S800</accession>
<dbReference type="OrthoDB" id="205782at2759"/>
<feature type="compositionally biased region" description="Low complexity" evidence="4">
    <location>
        <begin position="876"/>
        <end position="893"/>
    </location>
</feature>
<feature type="compositionally biased region" description="Polar residues" evidence="4">
    <location>
        <begin position="565"/>
        <end position="580"/>
    </location>
</feature>
<feature type="compositionally biased region" description="Polar residues" evidence="4">
    <location>
        <begin position="484"/>
        <end position="501"/>
    </location>
</feature>
<dbReference type="PANTHER" id="PTHR22975:SF6">
    <property type="entry name" value="INACTIVE UBIQUITIN CARBOXYL-TERMINAL HYDROLASE 53"/>
    <property type="match status" value="1"/>
</dbReference>
<dbReference type="AlphaFoldDB" id="A0A8C4S800"/>
<organism evidence="6 7">
    <name type="scientific">Erpetoichthys calabaricus</name>
    <name type="common">Rope fish</name>
    <name type="synonym">Calamoichthys calabaricus</name>
    <dbReference type="NCBI Taxonomy" id="27687"/>
    <lineage>
        <taxon>Eukaryota</taxon>
        <taxon>Metazoa</taxon>
        <taxon>Chordata</taxon>
        <taxon>Craniata</taxon>
        <taxon>Vertebrata</taxon>
        <taxon>Euteleostomi</taxon>
        <taxon>Actinopterygii</taxon>
        <taxon>Polypteriformes</taxon>
        <taxon>Polypteridae</taxon>
        <taxon>Erpetoichthys</taxon>
    </lineage>
</organism>
<dbReference type="GeneTree" id="ENSGT00940000156337"/>
<feature type="compositionally biased region" description="Polar residues" evidence="4">
    <location>
        <begin position="925"/>
        <end position="946"/>
    </location>
</feature>
<feature type="region of interest" description="Disordered" evidence="4">
    <location>
        <begin position="641"/>
        <end position="666"/>
    </location>
</feature>
<dbReference type="GO" id="GO:0005911">
    <property type="term" value="C:cell-cell junction"/>
    <property type="evidence" value="ECO:0007669"/>
    <property type="project" value="TreeGrafter"/>
</dbReference>
<evidence type="ECO:0000256" key="3">
    <source>
        <dbReference type="ARBA" id="ARBA00022801"/>
    </source>
</evidence>
<feature type="region of interest" description="Disordered" evidence="4">
    <location>
        <begin position="1042"/>
        <end position="1061"/>
    </location>
</feature>
<evidence type="ECO:0000259" key="5">
    <source>
        <dbReference type="PROSITE" id="PS50235"/>
    </source>
</evidence>
<evidence type="ECO:0000256" key="1">
    <source>
        <dbReference type="ARBA" id="ARBA00009085"/>
    </source>
</evidence>
<reference evidence="6" key="3">
    <citation type="submission" date="2025-09" db="UniProtKB">
        <authorList>
            <consortium name="Ensembl"/>
        </authorList>
    </citation>
    <scope>IDENTIFICATION</scope>
</reference>
<feature type="region of interest" description="Disordered" evidence="4">
    <location>
        <begin position="862"/>
        <end position="904"/>
    </location>
</feature>
<feature type="compositionally biased region" description="Basic and acidic residues" evidence="4">
    <location>
        <begin position="442"/>
        <end position="454"/>
    </location>
</feature>
<evidence type="ECO:0000313" key="6">
    <source>
        <dbReference type="Ensembl" id="ENSECRP00000012974.1"/>
    </source>
</evidence>
<evidence type="ECO:0000256" key="2">
    <source>
        <dbReference type="ARBA" id="ARBA00022786"/>
    </source>
</evidence>
<dbReference type="InterPro" id="IPR052398">
    <property type="entry name" value="Ubiquitin_hydrolase_53/54"/>
</dbReference>